<dbReference type="InterPro" id="IPR028082">
    <property type="entry name" value="Peripla_BP_I"/>
</dbReference>
<reference evidence="5 6" key="1">
    <citation type="submission" date="2018-05" db="EMBL/GenBank/DDBJ databases">
        <title>Complete genome sequence of Arcticibacterium luteifluviistationis SM1504T, a cytophagaceae bacterium isolated from Arctic surface seawater.</title>
        <authorList>
            <person name="Li Y."/>
            <person name="Qin Q.-L."/>
        </authorList>
    </citation>
    <scope>NUCLEOTIDE SEQUENCE [LARGE SCALE GENOMIC DNA]</scope>
    <source>
        <strain evidence="5 6">SM1504</strain>
    </source>
</reference>
<dbReference type="PANTHER" id="PTHR30146:SF109">
    <property type="entry name" value="HTH-TYPE TRANSCRIPTIONAL REGULATOR GALS"/>
    <property type="match status" value="1"/>
</dbReference>
<name>A0A2Z4GAZ4_9BACT</name>
<dbReference type="InterPro" id="IPR000843">
    <property type="entry name" value="HTH_LacI"/>
</dbReference>
<dbReference type="AlphaFoldDB" id="A0A2Z4GAZ4"/>
<gene>
    <name evidence="5" type="ORF">DJ013_09080</name>
</gene>
<evidence type="ECO:0000256" key="3">
    <source>
        <dbReference type="ARBA" id="ARBA00023163"/>
    </source>
</evidence>
<keyword evidence="3" id="KW-0804">Transcription</keyword>
<proteinExistence type="predicted"/>
<dbReference type="Pfam" id="PF00532">
    <property type="entry name" value="Peripla_BP_1"/>
    <property type="match status" value="1"/>
</dbReference>
<dbReference type="InterPro" id="IPR001761">
    <property type="entry name" value="Peripla_BP/Lac1_sug-bd_dom"/>
</dbReference>
<accession>A0A2Z4GAZ4</accession>
<dbReference type="RefSeq" id="WP_111371484.1">
    <property type="nucleotide sequence ID" value="NZ_CP029480.1"/>
</dbReference>
<keyword evidence="1" id="KW-0805">Transcription regulation</keyword>
<evidence type="ECO:0000259" key="4">
    <source>
        <dbReference type="PROSITE" id="PS50932"/>
    </source>
</evidence>
<organism evidence="5 6">
    <name type="scientific">Arcticibacterium luteifluviistationis</name>
    <dbReference type="NCBI Taxonomy" id="1784714"/>
    <lineage>
        <taxon>Bacteria</taxon>
        <taxon>Pseudomonadati</taxon>
        <taxon>Bacteroidota</taxon>
        <taxon>Cytophagia</taxon>
        <taxon>Cytophagales</taxon>
        <taxon>Leadbetterellaceae</taxon>
        <taxon>Arcticibacterium</taxon>
    </lineage>
</organism>
<dbReference type="PROSITE" id="PS50932">
    <property type="entry name" value="HTH_LACI_2"/>
    <property type="match status" value="1"/>
</dbReference>
<dbReference type="EMBL" id="CP029480">
    <property type="protein sequence ID" value="AWV98314.1"/>
    <property type="molecule type" value="Genomic_DNA"/>
</dbReference>
<feature type="domain" description="HTH lacI-type" evidence="4">
    <location>
        <begin position="6"/>
        <end position="60"/>
    </location>
</feature>
<dbReference type="Proteomes" id="UP000249873">
    <property type="component" value="Chromosome"/>
</dbReference>
<dbReference type="KEGG" id="als:DJ013_09080"/>
<dbReference type="OrthoDB" id="833520at2"/>
<keyword evidence="2" id="KW-0238">DNA-binding</keyword>
<dbReference type="CDD" id="cd06267">
    <property type="entry name" value="PBP1_LacI_sugar_binding-like"/>
    <property type="match status" value="1"/>
</dbReference>
<dbReference type="Gene3D" id="3.40.50.2300">
    <property type="match status" value="2"/>
</dbReference>
<keyword evidence="6" id="KW-1185">Reference proteome</keyword>
<dbReference type="PANTHER" id="PTHR30146">
    <property type="entry name" value="LACI-RELATED TRANSCRIPTIONAL REPRESSOR"/>
    <property type="match status" value="1"/>
</dbReference>
<dbReference type="SUPFAM" id="SSF53822">
    <property type="entry name" value="Periplasmic binding protein-like I"/>
    <property type="match status" value="1"/>
</dbReference>
<dbReference type="SMART" id="SM00354">
    <property type="entry name" value="HTH_LACI"/>
    <property type="match status" value="1"/>
</dbReference>
<evidence type="ECO:0000313" key="5">
    <source>
        <dbReference type="EMBL" id="AWV98314.1"/>
    </source>
</evidence>
<dbReference type="Gene3D" id="1.10.260.40">
    <property type="entry name" value="lambda repressor-like DNA-binding domains"/>
    <property type="match status" value="1"/>
</dbReference>
<dbReference type="GO" id="GO:0003700">
    <property type="term" value="F:DNA-binding transcription factor activity"/>
    <property type="evidence" value="ECO:0007669"/>
    <property type="project" value="TreeGrafter"/>
</dbReference>
<dbReference type="GO" id="GO:0000976">
    <property type="term" value="F:transcription cis-regulatory region binding"/>
    <property type="evidence" value="ECO:0007669"/>
    <property type="project" value="TreeGrafter"/>
</dbReference>
<dbReference type="InterPro" id="IPR010982">
    <property type="entry name" value="Lambda_DNA-bd_dom_sf"/>
</dbReference>
<sequence>MAKTNITIKNIALELGISASTVSRALNDHPRIGTKTKERVRELAKKLHYVPNPAARLLKNNKTLKIGILLPFLKEEFFSMAISAIEDAVLPHNYHVMVSQSRDNLEREKKMVDAFISTRIDGLIVSVSAETNHYGHFKVLEDYGIPVVFFDRVPRNFEANKVHSNVTTGTIAVIQFLVNKGIKKIAIINGPGNLQASDERLNGYLETINKFGLSTSQKYIKSSNLTREETTKGMFELCDLTERPEAVLTFNDYVALDAMAACRQKGLIPNKDILFVSFANLPFTSLLENPPMASVEQFPSVMGTRSAELLLTRMQSDEPLPYEEIVLKSELRIH</sequence>
<protein>
    <submittedName>
        <fullName evidence="5">LacI family transcriptional regulator</fullName>
    </submittedName>
</protein>
<dbReference type="CDD" id="cd01392">
    <property type="entry name" value="HTH_LacI"/>
    <property type="match status" value="1"/>
</dbReference>
<evidence type="ECO:0000256" key="1">
    <source>
        <dbReference type="ARBA" id="ARBA00023015"/>
    </source>
</evidence>
<dbReference type="SUPFAM" id="SSF47413">
    <property type="entry name" value="lambda repressor-like DNA-binding domains"/>
    <property type="match status" value="1"/>
</dbReference>
<dbReference type="Pfam" id="PF00356">
    <property type="entry name" value="LacI"/>
    <property type="match status" value="1"/>
</dbReference>
<evidence type="ECO:0000256" key="2">
    <source>
        <dbReference type="ARBA" id="ARBA00023125"/>
    </source>
</evidence>
<evidence type="ECO:0000313" key="6">
    <source>
        <dbReference type="Proteomes" id="UP000249873"/>
    </source>
</evidence>